<dbReference type="OrthoDB" id="1433107at2"/>
<evidence type="ECO:0000313" key="2">
    <source>
        <dbReference type="Proteomes" id="UP000239366"/>
    </source>
</evidence>
<dbReference type="EMBL" id="MQVX01000001">
    <property type="protein sequence ID" value="PQJ15317.1"/>
    <property type="molecule type" value="Genomic_DNA"/>
</dbReference>
<protein>
    <submittedName>
        <fullName evidence="1">Uncharacterized protein</fullName>
    </submittedName>
</protein>
<comment type="caution">
    <text evidence="1">The sequence shown here is derived from an EMBL/GenBank/DDBJ whole genome shotgun (WGS) entry which is preliminary data.</text>
</comment>
<dbReference type="Proteomes" id="UP000239366">
    <property type="component" value="Unassembled WGS sequence"/>
</dbReference>
<accession>A0A2S7T719</accession>
<reference evidence="2" key="1">
    <citation type="submission" date="2016-11" db="EMBL/GenBank/DDBJ databases">
        <title>Trade-off between light-utilization and light-protection in marine flavobacteria.</title>
        <authorList>
            <person name="Kumagai Y."/>
            <person name="Yoshizawa S."/>
            <person name="Kogure K."/>
        </authorList>
    </citation>
    <scope>NUCLEOTIDE SEQUENCE [LARGE SCALE GENOMIC DNA]</scope>
    <source>
        <strain evidence="2">SG-18</strain>
    </source>
</reference>
<gene>
    <name evidence="1" type="ORF">BST99_05815</name>
</gene>
<keyword evidence="2" id="KW-1185">Reference proteome</keyword>
<evidence type="ECO:0000313" key="1">
    <source>
        <dbReference type="EMBL" id="PQJ15317.1"/>
    </source>
</evidence>
<name>A0A2S7T719_9FLAO</name>
<dbReference type="AlphaFoldDB" id="A0A2S7T719"/>
<sequence length="261" mass="30501">MKFIYHIASDWSDEKIRIIEERIGLKIKAGFSSIQIDEKKYLELLPYLKKWGVLGIKYPKFSNTELIESTLSAKINQHTHGYPMPDIDFGYLNLTYDLSDYSKSSGIGKKQKDAFRLKSVPKPKTKRLFGLGWIYDELFVDVGLYIEVFEPLGIKSRPVLQYKKDKPFDSFVQLILEETDETLDLKDYPIEKCKESGRVKYHPRAQGFYPKYSNIIAPIFKSKEWFGTGAEARKRIFVSQSLRDKLIEMKIDKPSWYVPTR</sequence>
<proteinExistence type="predicted"/>
<dbReference type="RefSeq" id="WP_105000967.1">
    <property type="nucleotide sequence ID" value="NZ_MQVX01000001.1"/>
</dbReference>
<organism evidence="1 2">
    <name type="scientific">Aureicoccus marinus</name>
    <dbReference type="NCBI Taxonomy" id="754435"/>
    <lineage>
        <taxon>Bacteria</taxon>
        <taxon>Pseudomonadati</taxon>
        <taxon>Bacteroidota</taxon>
        <taxon>Flavobacteriia</taxon>
        <taxon>Flavobacteriales</taxon>
        <taxon>Flavobacteriaceae</taxon>
        <taxon>Aureicoccus</taxon>
    </lineage>
</organism>